<dbReference type="SMART" id="SM00388">
    <property type="entry name" value="HisKA"/>
    <property type="match status" value="1"/>
</dbReference>
<evidence type="ECO:0000313" key="11">
    <source>
        <dbReference type="Proteomes" id="UP000178606"/>
    </source>
</evidence>
<dbReference type="PANTHER" id="PTHR43547">
    <property type="entry name" value="TWO-COMPONENT HISTIDINE KINASE"/>
    <property type="match status" value="1"/>
</dbReference>
<dbReference type="InterPro" id="IPR029016">
    <property type="entry name" value="GAF-like_dom_sf"/>
</dbReference>
<evidence type="ECO:0000313" key="10">
    <source>
        <dbReference type="EMBL" id="OGG54850.1"/>
    </source>
</evidence>
<feature type="domain" description="Histidine kinase" evidence="8">
    <location>
        <begin position="218"/>
        <end position="443"/>
    </location>
</feature>
<dbReference type="SMART" id="SM00387">
    <property type="entry name" value="HATPase_c"/>
    <property type="match status" value="1"/>
</dbReference>
<evidence type="ECO:0000256" key="5">
    <source>
        <dbReference type="ARBA" id="ARBA00022777"/>
    </source>
</evidence>
<dbReference type="Pfam" id="PF02518">
    <property type="entry name" value="HATPase_c"/>
    <property type="match status" value="1"/>
</dbReference>
<evidence type="ECO:0000256" key="4">
    <source>
        <dbReference type="ARBA" id="ARBA00022679"/>
    </source>
</evidence>
<evidence type="ECO:0000256" key="7">
    <source>
        <dbReference type="SAM" id="Coils"/>
    </source>
</evidence>
<dbReference type="SMART" id="SM00065">
    <property type="entry name" value="GAF"/>
    <property type="match status" value="1"/>
</dbReference>
<evidence type="ECO:0000256" key="2">
    <source>
        <dbReference type="ARBA" id="ARBA00012438"/>
    </source>
</evidence>
<keyword evidence="4" id="KW-0808">Transferase</keyword>
<organism evidence="10 11">
    <name type="scientific">Handelsmanbacteria sp. (strain RIFCSPLOWO2_12_FULL_64_10)</name>
    <dbReference type="NCBI Taxonomy" id="1817868"/>
    <lineage>
        <taxon>Bacteria</taxon>
        <taxon>Candidatus Handelsmaniibacteriota</taxon>
    </lineage>
</organism>
<dbReference type="PRINTS" id="PR00344">
    <property type="entry name" value="BCTRLSENSOR"/>
</dbReference>
<dbReference type="PROSITE" id="PS50110">
    <property type="entry name" value="RESPONSE_REGULATORY"/>
    <property type="match status" value="1"/>
</dbReference>
<keyword evidence="3 6" id="KW-0597">Phosphoprotein</keyword>
<dbReference type="Proteomes" id="UP000178606">
    <property type="component" value="Unassembled WGS sequence"/>
</dbReference>
<dbReference type="Gene3D" id="3.40.50.2300">
    <property type="match status" value="1"/>
</dbReference>
<comment type="catalytic activity">
    <reaction evidence="1">
        <text>ATP + protein L-histidine = ADP + protein N-phospho-L-histidine.</text>
        <dbReference type="EC" id="2.7.13.3"/>
    </reaction>
</comment>
<dbReference type="PANTHER" id="PTHR43547:SF2">
    <property type="entry name" value="HYBRID SIGNAL TRANSDUCTION HISTIDINE KINASE C"/>
    <property type="match status" value="1"/>
</dbReference>
<dbReference type="Pfam" id="PF13185">
    <property type="entry name" value="GAF_2"/>
    <property type="match status" value="1"/>
</dbReference>
<sequence>MPRKKGQRRNAQELEAELRISAEALRRSNAQLAALNSAVRVLSGLLDMKELHTTFVEHIRGVIPFDHAAVSLLEDERHFRHLATDEVVTAPGIIGEAGSATDWVIQRRQPMIRKDLLTDSQFRVSDRTRSTGIRSDIIVPLVSRGRVVGTLSLASYQPGVYQETDLEFLQPLADQIAVSVDNARLYRDLSRAYDDLKAMQAQVVESEKLRALAEMAGGVAHNFNNLLTGILGYAQLLQMDSDATLHTQGLEVIERSAREGARIVREMQEFSRAQSERAFERIDLNRVVQRSLTATESSWKDKPASRRVAVKVQTSLGGIPSVEGDEFALEKVVSNLIVNAVEAMPQGGTITVETGLAPDRWMESAGASVPGVALRVSDTGMGMSEEERERIFQPFFTTKGPQIGHGLGLSVAYGVVLRHRGRIEVASEMGKGTAFTVWLPAARASDGGTPASPLPEEGTRVLVVDDDGLTRELLSRMLKMYRVDTAESGQQGLALFEKGRHEVVITDLGMPGLNGWDVARTVRQAASEARVILMTGWDVAIEDQQVRESGVDGVLRKPFDIRQVQLVLAQVWRGRTGGGA</sequence>
<dbReference type="Gene3D" id="3.30.450.40">
    <property type="match status" value="1"/>
</dbReference>
<dbReference type="InterPro" id="IPR003661">
    <property type="entry name" value="HisK_dim/P_dom"/>
</dbReference>
<dbReference type="InterPro" id="IPR011006">
    <property type="entry name" value="CheY-like_superfamily"/>
</dbReference>
<keyword evidence="5" id="KW-0418">Kinase</keyword>
<evidence type="ECO:0000256" key="3">
    <source>
        <dbReference type="ARBA" id="ARBA00022553"/>
    </source>
</evidence>
<dbReference type="SUPFAM" id="SSF55874">
    <property type="entry name" value="ATPase domain of HSP90 chaperone/DNA topoisomerase II/histidine kinase"/>
    <property type="match status" value="1"/>
</dbReference>
<feature type="domain" description="Response regulatory" evidence="9">
    <location>
        <begin position="460"/>
        <end position="572"/>
    </location>
</feature>
<dbReference type="Pfam" id="PF00512">
    <property type="entry name" value="HisKA"/>
    <property type="match status" value="1"/>
</dbReference>
<dbReference type="InterPro" id="IPR003018">
    <property type="entry name" value="GAF"/>
</dbReference>
<dbReference type="InterPro" id="IPR036097">
    <property type="entry name" value="HisK_dim/P_sf"/>
</dbReference>
<dbReference type="SUPFAM" id="SSF52172">
    <property type="entry name" value="CheY-like"/>
    <property type="match status" value="1"/>
</dbReference>
<dbReference type="InterPro" id="IPR004358">
    <property type="entry name" value="Sig_transdc_His_kin-like_C"/>
</dbReference>
<name>A0A1F6D0K9_HANXR</name>
<protein>
    <recommendedName>
        <fullName evidence="2">histidine kinase</fullName>
        <ecNumber evidence="2">2.7.13.3</ecNumber>
    </recommendedName>
</protein>
<dbReference type="Pfam" id="PF00072">
    <property type="entry name" value="Response_reg"/>
    <property type="match status" value="1"/>
</dbReference>
<dbReference type="CDD" id="cd00082">
    <property type="entry name" value="HisKA"/>
    <property type="match status" value="1"/>
</dbReference>
<dbReference type="SUPFAM" id="SSF55781">
    <property type="entry name" value="GAF domain-like"/>
    <property type="match status" value="1"/>
</dbReference>
<gene>
    <name evidence="10" type="ORF">A3F84_22085</name>
</gene>
<dbReference type="InterPro" id="IPR003594">
    <property type="entry name" value="HATPase_dom"/>
</dbReference>
<evidence type="ECO:0000256" key="1">
    <source>
        <dbReference type="ARBA" id="ARBA00000085"/>
    </source>
</evidence>
<dbReference type="SMART" id="SM00448">
    <property type="entry name" value="REC"/>
    <property type="match status" value="1"/>
</dbReference>
<dbReference type="EC" id="2.7.13.3" evidence="2"/>
<evidence type="ECO:0000259" key="9">
    <source>
        <dbReference type="PROSITE" id="PS50110"/>
    </source>
</evidence>
<dbReference type="SUPFAM" id="SSF47384">
    <property type="entry name" value="Homodimeric domain of signal transducing histidine kinase"/>
    <property type="match status" value="1"/>
</dbReference>
<dbReference type="AlphaFoldDB" id="A0A1F6D0K9"/>
<proteinExistence type="predicted"/>
<dbReference type="Gene3D" id="3.30.565.10">
    <property type="entry name" value="Histidine kinase-like ATPase, C-terminal domain"/>
    <property type="match status" value="1"/>
</dbReference>
<dbReference type="InterPro" id="IPR036890">
    <property type="entry name" value="HATPase_C_sf"/>
</dbReference>
<dbReference type="GO" id="GO:0000155">
    <property type="term" value="F:phosphorelay sensor kinase activity"/>
    <property type="evidence" value="ECO:0007669"/>
    <property type="project" value="InterPro"/>
</dbReference>
<dbReference type="InterPro" id="IPR005467">
    <property type="entry name" value="His_kinase_dom"/>
</dbReference>
<evidence type="ECO:0000256" key="6">
    <source>
        <dbReference type="PROSITE-ProRule" id="PRU00169"/>
    </source>
</evidence>
<accession>A0A1F6D0K9</accession>
<dbReference type="Gene3D" id="1.10.287.130">
    <property type="match status" value="1"/>
</dbReference>
<evidence type="ECO:0000259" key="8">
    <source>
        <dbReference type="PROSITE" id="PS50109"/>
    </source>
</evidence>
<dbReference type="PROSITE" id="PS50109">
    <property type="entry name" value="HIS_KIN"/>
    <property type="match status" value="1"/>
</dbReference>
<dbReference type="InterPro" id="IPR001789">
    <property type="entry name" value="Sig_transdc_resp-reg_receiver"/>
</dbReference>
<comment type="caution">
    <text evidence="10">The sequence shown here is derived from an EMBL/GenBank/DDBJ whole genome shotgun (WGS) entry which is preliminary data.</text>
</comment>
<reference evidence="10 11" key="1">
    <citation type="journal article" date="2016" name="Nat. Commun.">
        <title>Thousands of microbial genomes shed light on interconnected biogeochemical processes in an aquifer system.</title>
        <authorList>
            <person name="Anantharaman K."/>
            <person name="Brown C.T."/>
            <person name="Hug L.A."/>
            <person name="Sharon I."/>
            <person name="Castelle C.J."/>
            <person name="Probst A.J."/>
            <person name="Thomas B.C."/>
            <person name="Singh A."/>
            <person name="Wilkins M.J."/>
            <person name="Karaoz U."/>
            <person name="Brodie E.L."/>
            <person name="Williams K.H."/>
            <person name="Hubbard S.S."/>
            <person name="Banfield J.F."/>
        </authorList>
    </citation>
    <scope>NUCLEOTIDE SEQUENCE [LARGE SCALE GENOMIC DNA]</scope>
    <source>
        <strain evidence="11">RIFCSPLOWO2_12_FULL_64_10</strain>
    </source>
</reference>
<dbReference type="CDD" id="cd00156">
    <property type="entry name" value="REC"/>
    <property type="match status" value="1"/>
</dbReference>
<dbReference type="EMBL" id="MFKF01000094">
    <property type="protein sequence ID" value="OGG54850.1"/>
    <property type="molecule type" value="Genomic_DNA"/>
</dbReference>
<keyword evidence="7" id="KW-0175">Coiled coil</keyword>
<feature type="modified residue" description="4-aspartylphosphate" evidence="6">
    <location>
        <position position="507"/>
    </location>
</feature>
<feature type="coiled-coil region" evidence="7">
    <location>
        <begin position="4"/>
        <end position="31"/>
    </location>
</feature>